<dbReference type="EMBL" id="JBHULD010000018">
    <property type="protein sequence ID" value="MFD2556635.1"/>
    <property type="molecule type" value="Genomic_DNA"/>
</dbReference>
<comment type="cofactor">
    <cofactor evidence="1">
        <name>FAD</name>
        <dbReference type="ChEBI" id="CHEBI:57692"/>
    </cofactor>
</comment>
<evidence type="ECO:0000313" key="8">
    <source>
        <dbReference type="Proteomes" id="UP001597440"/>
    </source>
</evidence>
<dbReference type="EC" id="1.-.-.-" evidence="7"/>
<gene>
    <name evidence="7" type="ORF">ACFSQW_19730</name>
</gene>
<keyword evidence="4 7" id="KW-0560">Oxidoreductase</keyword>
<accession>A0ABW5L7Y0</accession>
<sequence>MSTRNKGRVAVIGAGIAGLSTAYYLLKDGWEVCVLEKGDGMDNCSYGNAGMIVPSHFTPLAAPGIVAQGVKWMLDSKSPFYVRPSLNLSLIDWGLKFLRHANEKHVNKNAEAIRDLNLASSRAYDVWAEEDGFDFELRQNGIMMLYKSEEVQHEEVELAEKALKLGLDIEVYDRAGIQELEPNLRMDTLGGILYKCDGIMYPPKLMKVLTEYLTKHGVQFNYQTEVTEFGFSGKKVTEIQTTKGCFGADEIVVTGGASLPVLASKLGLKLPLMPGKGYSFMYNPQEDTSMTHAALLLEARVAVTPMNNQIRFSGTMELGPANDRIYENRVRGIVESIPKYFPDLKVDYPQDIWYGYRPCSPDGLPYLGRASKYINVSIAGGGGMMGLSLGPAYGKSIAAILSGRPTETDIQGFTPDRFY</sequence>
<dbReference type="InterPro" id="IPR006076">
    <property type="entry name" value="FAD-dep_OxRdtase"/>
</dbReference>
<keyword evidence="5" id="KW-0812">Transmembrane</keyword>
<comment type="similarity">
    <text evidence="2">Belongs to the DadA oxidoreductase family.</text>
</comment>
<keyword evidence="5" id="KW-1133">Transmembrane helix</keyword>
<comment type="caution">
    <text evidence="7">The sequence shown here is derived from an EMBL/GenBank/DDBJ whole genome shotgun (WGS) entry which is preliminary data.</text>
</comment>
<dbReference type="Proteomes" id="UP001597440">
    <property type="component" value="Unassembled WGS sequence"/>
</dbReference>
<dbReference type="SUPFAM" id="SSF51905">
    <property type="entry name" value="FAD/NAD(P)-binding domain"/>
    <property type="match status" value="1"/>
</dbReference>
<dbReference type="RefSeq" id="WP_210352329.1">
    <property type="nucleotide sequence ID" value="NZ_JAEQMU010000001.1"/>
</dbReference>
<dbReference type="GO" id="GO:0016491">
    <property type="term" value="F:oxidoreductase activity"/>
    <property type="evidence" value="ECO:0007669"/>
    <property type="project" value="UniProtKB-KW"/>
</dbReference>
<evidence type="ECO:0000313" key="7">
    <source>
        <dbReference type="EMBL" id="MFD2556635.1"/>
    </source>
</evidence>
<evidence type="ECO:0000256" key="4">
    <source>
        <dbReference type="ARBA" id="ARBA00023002"/>
    </source>
</evidence>
<dbReference type="Gene3D" id="3.30.9.10">
    <property type="entry name" value="D-Amino Acid Oxidase, subunit A, domain 2"/>
    <property type="match status" value="1"/>
</dbReference>
<dbReference type="Pfam" id="PF01266">
    <property type="entry name" value="DAO"/>
    <property type="match status" value="1"/>
</dbReference>
<feature type="domain" description="FAD dependent oxidoreductase" evidence="6">
    <location>
        <begin position="8"/>
        <end position="399"/>
    </location>
</feature>
<reference evidence="8" key="1">
    <citation type="journal article" date="2019" name="Int. J. Syst. Evol. Microbiol.">
        <title>The Global Catalogue of Microorganisms (GCM) 10K type strain sequencing project: providing services to taxonomists for standard genome sequencing and annotation.</title>
        <authorList>
            <consortium name="The Broad Institute Genomics Platform"/>
            <consortium name="The Broad Institute Genome Sequencing Center for Infectious Disease"/>
            <person name="Wu L."/>
            <person name="Ma J."/>
        </authorList>
    </citation>
    <scope>NUCLEOTIDE SEQUENCE [LARGE SCALE GENOMIC DNA]</scope>
    <source>
        <strain evidence="8">KCTC 52298</strain>
    </source>
</reference>
<feature type="transmembrane region" description="Helical" evidence="5">
    <location>
        <begin position="7"/>
        <end position="26"/>
    </location>
</feature>
<evidence type="ECO:0000256" key="3">
    <source>
        <dbReference type="ARBA" id="ARBA00022630"/>
    </source>
</evidence>
<keyword evidence="8" id="KW-1185">Reference proteome</keyword>
<evidence type="ECO:0000256" key="1">
    <source>
        <dbReference type="ARBA" id="ARBA00001974"/>
    </source>
</evidence>
<evidence type="ECO:0000256" key="2">
    <source>
        <dbReference type="ARBA" id="ARBA00009410"/>
    </source>
</evidence>
<keyword evidence="3" id="KW-0285">Flavoprotein</keyword>
<name>A0ABW5L7Y0_9SPHI</name>
<evidence type="ECO:0000259" key="6">
    <source>
        <dbReference type="Pfam" id="PF01266"/>
    </source>
</evidence>
<dbReference type="PANTHER" id="PTHR13847">
    <property type="entry name" value="SARCOSINE DEHYDROGENASE-RELATED"/>
    <property type="match status" value="1"/>
</dbReference>
<dbReference type="Gene3D" id="3.50.50.60">
    <property type="entry name" value="FAD/NAD(P)-binding domain"/>
    <property type="match status" value="2"/>
</dbReference>
<dbReference type="SUPFAM" id="SSF54373">
    <property type="entry name" value="FAD-linked reductases, C-terminal domain"/>
    <property type="match status" value="1"/>
</dbReference>
<protein>
    <submittedName>
        <fullName evidence="7">NAD(P)/FAD-dependent oxidoreductase</fullName>
        <ecNumber evidence="7">1.-.-.-</ecNumber>
    </submittedName>
</protein>
<evidence type="ECO:0000256" key="5">
    <source>
        <dbReference type="SAM" id="Phobius"/>
    </source>
</evidence>
<keyword evidence="5" id="KW-0472">Membrane</keyword>
<proteinExistence type="inferred from homology"/>
<dbReference type="InterPro" id="IPR036188">
    <property type="entry name" value="FAD/NAD-bd_sf"/>
</dbReference>
<organism evidence="7 8">
    <name type="scientific">Sphingobacterium tabacisoli</name>
    <dbReference type="NCBI Taxonomy" id="2044855"/>
    <lineage>
        <taxon>Bacteria</taxon>
        <taxon>Pseudomonadati</taxon>
        <taxon>Bacteroidota</taxon>
        <taxon>Sphingobacteriia</taxon>
        <taxon>Sphingobacteriales</taxon>
        <taxon>Sphingobacteriaceae</taxon>
        <taxon>Sphingobacterium</taxon>
    </lineage>
</organism>
<dbReference type="PANTHER" id="PTHR13847:SF286">
    <property type="entry name" value="D-AMINO ACID DEHYDROGENASE"/>
    <property type="match status" value="1"/>
</dbReference>